<protein>
    <submittedName>
        <fullName evidence="17">Methyl-accepting chemotaxis protein</fullName>
    </submittedName>
</protein>
<evidence type="ECO:0000256" key="7">
    <source>
        <dbReference type="ARBA" id="ARBA00022989"/>
    </source>
</evidence>
<gene>
    <name evidence="17" type="ORF">GCM10008066_14920</name>
</gene>
<evidence type="ECO:0000256" key="2">
    <source>
        <dbReference type="ARBA" id="ARBA00022475"/>
    </source>
</evidence>
<evidence type="ECO:0000256" key="1">
    <source>
        <dbReference type="ARBA" id="ARBA00004429"/>
    </source>
</evidence>
<dbReference type="Pfam" id="PF02203">
    <property type="entry name" value="TarH"/>
    <property type="match status" value="1"/>
</dbReference>
<dbReference type="Pfam" id="PF00015">
    <property type="entry name" value="MCPsignal"/>
    <property type="match status" value="1"/>
</dbReference>
<evidence type="ECO:0000313" key="18">
    <source>
        <dbReference type="Proteomes" id="UP000642180"/>
    </source>
</evidence>
<dbReference type="SUPFAM" id="SSF47170">
    <property type="entry name" value="Aspartate receptor, ligand-binding domain"/>
    <property type="match status" value="1"/>
</dbReference>
<dbReference type="PANTHER" id="PTHR43531">
    <property type="entry name" value="PROTEIN ICFG"/>
    <property type="match status" value="1"/>
</dbReference>
<dbReference type="InterPro" id="IPR004089">
    <property type="entry name" value="MCPsignal_dom"/>
</dbReference>
<evidence type="ECO:0000256" key="10">
    <source>
        <dbReference type="ARBA" id="ARBA00029447"/>
    </source>
</evidence>
<dbReference type="GO" id="GO:0006935">
    <property type="term" value="P:chemotaxis"/>
    <property type="evidence" value="ECO:0007669"/>
    <property type="project" value="UniProtKB-KW"/>
</dbReference>
<evidence type="ECO:0000256" key="8">
    <source>
        <dbReference type="ARBA" id="ARBA00023136"/>
    </source>
</evidence>
<dbReference type="Proteomes" id="UP000642180">
    <property type="component" value="Unassembled WGS sequence"/>
</dbReference>
<keyword evidence="7 14" id="KW-1133">Transmembrane helix</keyword>
<dbReference type="Pfam" id="PF00672">
    <property type="entry name" value="HAMP"/>
    <property type="match status" value="1"/>
</dbReference>
<keyword evidence="8 14" id="KW-0472">Membrane</keyword>
<feature type="transmembrane region" description="Helical" evidence="14">
    <location>
        <begin position="187"/>
        <end position="211"/>
    </location>
</feature>
<keyword evidence="9 11" id="KW-0807">Transducer</keyword>
<evidence type="ECO:0000256" key="6">
    <source>
        <dbReference type="ARBA" id="ARBA00022692"/>
    </source>
</evidence>
<evidence type="ECO:0000256" key="3">
    <source>
        <dbReference type="ARBA" id="ARBA00022481"/>
    </source>
</evidence>
<dbReference type="GO" id="GO:0007165">
    <property type="term" value="P:signal transduction"/>
    <property type="evidence" value="ECO:0007669"/>
    <property type="project" value="UniProtKB-KW"/>
</dbReference>
<organism evidence="17 18">
    <name type="scientific">Oxalicibacterium faecigallinarum</name>
    <dbReference type="NCBI Taxonomy" id="573741"/>
    <lineage>
        <taxon>Bacteria</taxon>
        <taxon>Pseudomonadati</taxon>
        <taxon>Pseudomonadota</taxon>
        <taxon>Betaproteobacteria</taxon>
        <taxon>Burkholderiales</taxon>
        <taxon>Oxalobacteraceae</taxon>
        <taxon>Oxalicibacterium</taxon>
    </lineage>
</organism>
<dbReference type="CDD" id="cd06225">
    <property type="entry name" value="HAMP"/>
    <property type="match status" value="1"/>
</dbReference>
<dbReference type="Gene3D" id="1.10.287.950">
    <property type="entry name" value="Methyl-accepting chemotaxis protein"/>
    <property type="match status" value="1"/>
</dbReference>
<keyword evidence="18" id="KW-1185">Reference proteome</keyword>
<dbReference type="InterPro" id="IPR051310">
    <property type="entry name" value="MCP_chemotaxis"/>
</dbReference>
<feature type="coiled-coil region" evidence="12">
    <location>
        <begin position="469"/>
        <end position="507"/>
    </location>
</feature>
<evidence type="ECO:0000259" key="15">
    <source>
        <dbReference type="PROSITE" id="PS50111"/>
    </source>
</evidence>
<feature type="domain" description="Methyl-accepting transducer" evidence="15">
    <location>
        <begin position="269"/>
        <end position="498"/>
    </location>
</feature>
<evidence type="ECO:0000256" key="9">
    <source>
        <dbReference type="ARBA" id="ARBA00023224"/>
    </source>
</evidence>
<feature type="domain" description="HAMP" evidence="16">
    <location>
        <begin position="212"/>
        <end position="264"/>
    </location>
</feature>
<feature type="transmembrane region" description="Helical" evidence="14">
    <location>
        <begin position="12"/>
        <end position="33"/>
    </location>
</feature>
<evidence type="ECO:0000259" key="16">
    <source>
        <dbReference type="PROSITE" id="PS50885"/>
    </source>
</evidence>
<comment type="subcellular location">
    <subcellularLocation>
        <location evidence="1">Cell inner membrane</location>
        <topology evidence="1">Multi-pass membrane protein</topology>
    </subcellularLocation>
</comment>
<dbReference type="SMART" id="SM00283">
    <property type="entry name" value="MA"/>
    <property type="match status" value="1"/>
</dbReference>
<dbReference type="InterPro" id="IPR035440">
    <property type="entry name" value="4HB_MCP_dom_sf"/>
</dbReference>
<keyword evidence="4" id="KW-0145">Chemotaxis</keyword>
<evidence type="ECO:0000256" key="12">
    <source>
        <dbReference type="SAM" id="Coils"/>
    </source>
</evidence>
<evidence type="ECO:0000256" key="4">
    <source>
        <dbReference type="ARBA" id="ARBA00022500"/>
    </source>
</evidence>
<comment type="caution">
    <text evidence="17">The sequence shown here is derived from an EMBL/GenBank/DDBJ whole genome shotgun (WGS) entry which is preliminary data.</text>
</comment>
<keyword evidence="6 14" id="KW-0812">Transmembrane</keyword>
<dbReference type="SUPFAM" id="SSF58104">
    <property type="entry name" value="Methyl-accepting chemotaxis protein (MCP) signaling domain"/>
    <property type="match status" value="1"/>
</dbReference>
<dbReference type="AlphaFoldDB" id="A0A8J3F2N9"/>
<dbReference type="GO" id="GO:0004888">
    <property type="term" value="F:transmembrane signaling receptor activity"/>
    <property type="evidence" value="ECO:0007669"/>
    <property type="project" value="InterPro"/>
</dbReference>
<evidence type="ECO:0000256" key="5">
    <source>
        <dbReference type="ARBA" id="ARBA00022519"/>
    </source>
</evidence>
<dbReference type="FunFam" id="1.10.287.950:FF:000002">
    <property type="entry name" value="Methyl-accepting chemotaxis protein"/>
    <property type="match status" value="1"/>
</dbReference>
<dbReference type="PROSITE" id="PS50111">
    <property type="entry name" value="CHEMOTAXIS_TRANSDUC_2"/>
    <property type="match status" value="1"/>
</dbReference>
<comment type="similarity">
    <text evidence="10">Belongs to the methyl-accepting chemotaxis (MCP) protein family.</text>
</comment>
<evidence type="ECO:0000256" key="11">
    <source>
        <dbReference type="PROSITE-ProRule" id="PRU00284"/>
    </source>
</evidence>
<dbReference type="RefSeq" id="WP_188380613.1">
    <property type="nucleotide sequence ID" value="NZ_BMDI01000001.1"/>
</dbReference>
<accession>A0A8J3F2N9</accession>
<keyword evidence="3" id="KW-0488">Methylation</keyword>
<evidence type="ECO:0000256" key="14">
    <source>
        <dbReference type="SAM" id="Phobius"/>
    </source>
</evidence>
<dbReference type="InterPro" id="IPR003122">
    <property type="entry name" value="Tar_rcpt_lig-bd"/>
</dbReference>
<dbReference type="CDD" id="cd11386">
    <property type="entry name" value="MCP_signal"/>
    <property type="match status" value="1"/>
</dbReference>
<feature type="region of interest" description="Disordered" evidence="13">
    <location>
        <begin position="519"/>
        <end position="565"/>
    </location>
</feature>
<dbReference type="InterPro" id="IPR004090">
    <property type="entry name" value="Chemotax_Me-accpt_rcpt"/>
</dbReference>
<reference evidence="18" key="1">
    <citation type="journal article" date="2019" name="Int. J. Syst. Evol. Microbiol.">
        <title>The Global Catalogue of Microorganisms (GCM) 10K type strain sequencing project: providing services to taxonomists for standard genome sequencing and annotation.</title>
        <authorList>
            <consortium name="The Broad Institute Genomics Platform"/>
            <consortium name="The Broad Institute Genome Sequencing Center for Infectious Disease"/>
            <person name="Wu L."/>
            <person name="Ma J."/>
        </authorList>
    </citation>
    <scope>NUCLEOTIDE SEQUENCE [LARGE SCALE GENOMIC DNA]</scope>
    <source>
        <strain evidence="18">CCM 2767</strain>
    </source>
</reference>
<dbReference type="PROSITE" id="PS50885">
    <property type="entry name" value="HAMP"/>
    <property type="match status" value="1"/>
</dbReference>
<keyword evidence="2" id="KW-1003">Cell membrane</keyword>
<evidence type="ECO:0000313" key="17">
    <source>
        <dbReference type="EMBL" id="GGI18606.1"/>
    </source>
</evidence>
<dbReference type="PRINTS" id="PR00260">
    <property type="entry name" value="CHEMTRNSDUCR"/>
</dbReference>
<dbReference type="InterPro" id="IPR003660">
    <property type="entry name" value="HAMP_dom"/>
</dbReference>
<dbReference type="SMART" id="SM00304">
    <property type="entry name" value="HAMP"/>
    <property type="match status" value="1"/>
</dbReference>
<dbReference type="PANTHER" id="PTHR43531:SF14">
    <property type="entry name" value="METHYL-ACCEPTING CHEMOTAXIS PROTEIN I-RELATED"/>
    <property type="match status" value="1"/>
</dbReference>
<evidence type="ECO:0000256" key="13">
    <source>
        <dbReference type="SAM" id="MobiDB-lite"/>
    </source>
</evidence>
<sequence length="565" mass="60190">MLKNISIKARLVLTMGFMAVMLTVGGAMGVLGLQETNNSLKNVFTNQMPSVDAIQTMMMRLAQARARLSQVAMRPDAPDAEAALARAEVLYKESQTAWQKYLDLPANAEEKKLADAVAVDRQAYLAEAETNLIPALRAKRASEAEDILLVKVTSLYQSLVKSSTALADYQQKLASETYAESQSMYSMFRIVAIGGVLFGLFAVAISAVFLIRAINQPLQEMLGHFDAIANGDLTTKIESKSKNEMGMLMSGLQKMQQRLKETVSRVREGSISIGTATTQIAAGNLDLSSRTEQQAASLEETASSMEELTSTVKQNADNARQANQLAVSASAVAQRGGTVVAEVVDTMGSIDASARKIVDIIGVIDGIAFQTNILALNAAVEAARAGEQGRGFAVVAAEVRSLAQRSAAAAKEIKNLIDDSVNKVDEGSKLVASAGTTMKEVVDSVRHVTDIMGEILAASQEQSSGIEQVNTAISQMDQVTQQNAALVEEAAAAAASLKEQAANLTAAVSIFKVSASDDQTQELQPHTIARPLPQPVEKRPIAAPSKAAMTPALPSKNNNDDWEEF</sequence>
<dbReference type="EMBL" id="BMDI01000001">
    <property type="protein sequence ID" value="GGI18606.1"/>
    <property type="molecule type" value="Genomic_DNA"/>
</dbReference>
<dbReference type="GO" id="GO:0005886">
    <property type="term" value="C:plasma membrane"/>
    <property type="evidence" value="ECO:0007669"/>
    <property type="project" value="UniProtKB-SubCell"/>
</dbReference>
<name>A0A8J3F2N9_9BURK</name>
<proteinExistence type="inferred from homology"/>
<keyword evidence="12" id="KW-0175">Coiled coil</keyword>
<keyword evidence="5" id="KW-0997">Cell inner membrane</keyword>